<dbReference type="AlphaFoldDB" id="A0A820H3K9"/>
<protein>
    <submittedName>
        <fullName evidence="2">Uncharacterized protein</fullName>
    </submittedName>
</protein>
<dbReference type="EMBL" id="CAJOBD010032489">
    <property type="protein sequence ID" value="CAF4289610.1"/>
    <property type="molecule type" value="Genomic_DNA"/>
</dbReference>
<gene>
    <name evidence="2" type="ORF">JBS370_LOCUS40022</name>
</gene>
<proteinExistence type="predicted"/>
<reference evidence="2" key="1">
    <citation type="submission" date="2021-02" db="EMBL/GenBank/DDBJ databases">
        <authorList>
            <person name="Nowell W R."/>
        </authorList>
    </citation>
    <scope>NUCLEOTIDE SEQUENCE</scope>
</reference>
<name>A0A820H3K9_9BILA</name>
<organism evidence="2 3">
    <name type="scientific">Rotaria sordida</name>
    <dbReference type="NCBI Taxonomy" id="392033"/>
    <lineage>
        <taxon>Eukaryota</taxon>
        <taxon>Metazoa</taxon>
        <taxon>Spiralia</taxon>
        <taxon>Gnathifera</taxon>
        <taxon>Rotifera</taxon>
        <taxon>Eurotatoria</taxon>
        <taxon>Bdelloidea</taxon>
        <taxon>Philodinida</taxon>
        <taxon>Philodinidae</taxon>
        <taxon>Rotaria</taxon>
    </lineage>
</organism>
<comment type="caution">
    <text evidence="2">The sequence shown here is derived from an EMBL/GenBank/DDBJ whole genome shotgun (WGS) entry which is preliminary data.</text>
</comment>
<evidence type="ECO:0000256" key="1">
    <source>
        <dbReference type="SAM" id="MobiDB-lite"/>
    </source>
</evidence>
<dbReference type="Proteomes" id="UP000663836">
    <property type="component" value="Unassembled WGS sequence"/>
</dbReference>
<feature type="region of interest" description="Disordered" evidence="1">
    <location>
        <begin position="1"/>
        <end position="28"/>
    </location>
</feature>
<evidence type="ECO:0000313" key="2">
    <source>
        <dbReference type="EMBL" id="CAF4289610.1"/>
    </source>
</evidence>
<feature type="non-terminal residue" evidence="2">
    <location>
        <position position="1"/>
    </location>
</feature>
<evidence type="ECO:0000313" key="3">
    <source>
        <dbReference type="Proteomes" id="UP000663836"/>
    </source>
</evidence>
<sequence>TRQQDFYDQYSSSYNDSHYWHENNSNSL</sequence>
<accession>A0A820H3K9</accession>